<proteinExistence type="predicted"/>
<evidence type="ECO:0000313" key="8">
    <source>
        <dbReference type="EMBL" id="KAL3078900.1"/>
    </source>
</evidence>
<reference evidence="8 9" key="1">
    <citation type="submission" date="2024-10" db="EMBL/GenBank/DDBJ databases">
        <authorList>
            <person name="Kim D."/>
        </authorList>
    </citation>
    <scope>NUCLEOTIDE SEQUENCE [LARGE SCALE GENOMIC DNA]</scope>
    <source>
        <strain evidence="8">Taebaek</strain>
    </source>
</reference>
<dbReference type="InterPro" id="IPR051945">
    <property type="entry name" value="RRM_MRD1_RNA_proc_ribogen"/>
</dbReference>
<feature type="compositionally biased region" description="Basic residues" evidence="6">
    <location>
        <begin position="495"/>
        <end position="509"/>
    </location>
</feature>
<name>A0ABD2INQ0_HETSC</name>
<evidence type="ECO:0000256" key="6">
    <source>
        <dbReference type="SAM" id="MobiDB-lite"/>
    </source>
</evidence>
<dbReference type="CDD" id="cd12416">
    <property type="entry name" value="RRM4_RBM28_like"/>
    <property type="match status" value="1"/>
</dbReference>
<feature type="compositionally biased region" description="Basic and acidic residues" evidence="6">
    <location>
        <begin position="451"/>
        <end position="470"/>
    </location>
</feature>
<dbReference type="Gene3D" id="3.30.70.330">
    <property type="match status" value="3"/>
</dbReference>
<protein>
    <recommendedName>
        <fullName evidence="7">RRM domain-containing protein</fullName>
    </recommendedName>
</protein>
<dbReference type="FunFam" id="3.30.70.330:FF:000182">
    <property type="entry name" value="RNA-binding motif protein 28"/>
    <property type="match status" value="1"/>
</dbReference>
<dbReference type="GO" id="GO:0005634">
    <property type="term" value="C:nucleus"/>
    <property type="evidence" value="ECO:0007669"/>
    <property type="project" value="UniProtKB-SubCell"/>
</dbReference>
<comment type="caution">
    <text evidence="8">The sequence shown here is derived from an EMBL/GenBank/DDBJ whole genome shotgun (WGS) entry which is preliminary data.</text>
</comment>
<dbReference type="Proteomes" id="UP001620645">
    <property type="component" value="Unassembled WGS sequence"/>
</dbReference>
<keyword evidence="3 5" id="KW-0694">RNA-binding</keyword>
<evidence type="ECO:0000313" key="9">
    <source>
        <dbReference type="Proteomes" id="UP001620645"/>
    </source>
</evidence>
<dbReference type="PANTHER" id="PTHR48039:SF5">
    <property type="entry name" value="RNA-BINDING PROTEIN 28"/>
    <property type="match status" value="1"/>
</dbReference>
<feature type="region of interest" description="Disordered" evidence="6">
    <location>
        <begin position="107"/>
        <end position="192"/>
    </location>
</feature>
<feature type="compositionally biased region" description="Acidic residues" evidence="6">
    <location>
        <begin position="142"/>
        <end position="155"/>
    </location>
</feature>
<keyword evidence="4" id="KW-0539">Nucleus</keyword>
<feature type="compositionally biased region" description="Basic and acidic residues" evidence="6">
    <location>
        <begin position="164"/>
        <end position="189"/>
    </location>
</feature>
<comment type="subcellular location">
    <subcellularLocation>
        <location evidence="1">Nucleus</location>
    </subcellularLocation>
</comment>
<evidence type="ECO:0000256" key="3">
    <source>
        <dbReference type="ARBA" id="ARBA00022884"/>
    </source>
</evidence>
<dbReference type="AlphaFoldDB" id="A0ABD2INQ0"/>
<dbReference type="Pfam" id="PF00076">
    <property type="entry name" value="RRM_1"/>
    <property type="match status" value="2"/>
</dbReference>
<keyword evidence="9" id="KW-1185">Reference proteome</keyword>
<dbReference type="GO" id="GO:0003723">
    <property type="term" value="F:RNA binding"/>
    <property type="evidence" value="ECO:0007669"/>
    <property type="project" value="UniProtKB-UniRule"/>
</dbReference>
<dbReference type="SUPFAM" id="SSF54928">
    <property type="entry name" value="RNA-binding domain, RBD"/>
    <property type="match status" value="2"/>
</dbReference>
<sequence>MHPQQTTHRGPGIKQWRLIIRNLSFNTTVNDLRQRVETFGHILEIILPKCKDKRFPNSSAGFCFLQFARRKDAEEAKKGLNFTELNGRKVAVDWAIDKDNYITKLQEEKKHSKSSEMVVKTEPKIESEEESDGELEINKEKDEEESEGEENETNDTTESIANGKTDKKPTKKEANRETKTKTENKKPMTEDSAVTEGRVVFLRNMPFTVDNEKLKNLSAEFGVIRLAICCRNKDTGDPSGTAFVHFQQKEGADNFLDKLTTEDGVLLDGRRIYGHRAVQRNEAKNFNVTDKKPVKDKRNLYLMRASLLRPGTALAKEMSEEDAKLRQRMLEVAKTKLKNLTMFVSPNRLVIHNIPFSWKDDQLKSVCSEAAGDCPPTAISECRIMRQLKGQNEKGRAILGKSSGFGFVTFTEHILALNCLRKLNNNPTTFSDERRPIVEFSIENLNALRVKERRQQKETKSEENEEEKQQTKNRVGNAEALEKTKREMMAGGKKWLPKKLGTKIRHKKPQNGLSTTPGKRRGQTKNKPGSVKMQRKRKTSRGTETEKRAKRKRTNKSQ</sequence>
<evidence type="ECO:0000256" key="5">
    <source>
        <dbReference type="PROSITE-ProRule" id="PRU00176"/>
    </source>
</evidence>
<dbReference type="InterPro" id="IPR035979">
    <property type="entry name" value="RBD_domain_sf"/>
</dbReference>
<gene>
    <name evidence="8" type="ORF">niasHS_014682</name>
</gene>
<evidence type="ECO:0000256" key="1">
    <source>
        <dbReference type="ARBA" id="ARBA00004123"/>
    </source>
</evidence>
<dbReference type="InterPro" id="IPR012677">
    <property type="entry name" value="Nucleotide-bd_a/b_plait_sf"/>
</dbReference>
<feature type="domain" description="RRM" evidence="7">
    <location>
        <begin position="16"/>
        <end position="97"/>
    </location>
</feature>
<dbReference type="SMART" id="SM00360">
    <property type="entry name" value="RRM"/>
    <property type="match status" value="3"/>
</dbReference>
<feature type="domain" description="RRM" evidence="7">
    <location>
        <begin position="198"/>
        <end position="285"/>
    </location>
</feature>
<feature type="compositionally biased region" description="Basic and acidic residues" evidence="6">
    <location>
        <begin position="107"/>
        <end position="126"/>
    </location>
</feature>
<keyword evidence="2" id="KW-0677">Repeat</keyword>
<dbReference type="PANTHER" id="PTHR48039">
    <property type="entry name" value="RNA-BINDING MOTIF PROTEIN 14B"/>
    <property type="match status" value="1"/>
</dbReference>
<organism evidence="8 9">
    <name type="scientific">Heterodera schachtii</name>
    <name type="common">Sugarbeet cyst nematode worm</name>
    <name type="synonym">Tylenchus schachtii</name>
    <dbReference type="NCBI Taxonomy" id="97005"/>
    <lineage>
        <taxon>Eukaryota</taxon>
        <taxon>Metazoa</taxon>
        <taxon>Ecdysozoa</taxon>
        <taxon>Nematoda</taxon>
        <taxon>Chromadorea</taxon>
        <taxon>Rhabditida</taxon>
        <taxon>Tylenchina</taxon>
        <taxon>Tylenchomorpha</taxon>
        <taxon>Tylenchoidea</taxon>
        <taxon>Heteroderidae</taxon>
        <taxon>Heteroderinae</taxon>
        <taxon>Heterodera</taxon>
    </lineage>
</organism>
<dbReference type="InterPro" id="IPR000504">
    <property type="entry name" value="RRM_dom"/>
</dbReference>
<evidence type="ECO:0000259" key="7">
    <source>
        <dbReference type="PROSITE" id="PS50102"/>
    </source>
</evidence>
<evidence type="ECO:0000256" key="4">
    <source>
        <dbReference type="ARBA" id="ARBA00023242"/>
    </source>
</evidence>
<evidence type="ECO:0000256" key="2">
    <source>
        <dbReference type="ARBA" id="ARBA00022737"/>
    </source>
</evidence>
<feature type="compositionally biased region" description="Basic residues" evidence="6">
    <location>
        <begin position="548"/>
        <end position="558"/>
    </location>
</feature>
<feature type="domain" description="RRM" evidence="7">
    <location>
        <begin position="347"/>
        <end position="443"/>
    </location>
</feature>
<feature type="region of interest" description="Disordered" evidence="6">
    <location>
        <begin position="451"/>
        <end position="558"/>
    </location>
</feature>
<dbReference type="EMBL" id="JBICCN010000309">
    <property type="protein sequence ID" value="KAL3078900.1"/>
    <property type="molecule type" value="Genomic_DNA"/>
</dbReference>
<accession>A0ABD2INQ0</accession>
<dbReference type="PROSITE" id="PS50102">
    <property type="entry name" value="RRM"/>
    <property type="match status" value="3"/>
</dbReference>